<dbReference type="AlphaFoldDB" id="A0A9X7Z6Z8"/>
<evidence type="ECO:0000313" key="2">
    <source>
        <dbReference type="EMBL" id="QSO47867.1"/>
    </source>
</evidence>
<name>A0A9X7Z6Z8_9BACL</name>
<keyword evidence="3" id="KW-1185">Reference proteome</keyword>
<protein>
    <submittedName>
        <fullName evidence="2">Uncharacterized protein</fullName>
    </submittedName>
</protein>
<organism evidence="2 3">
    <name type="scientific">Alicyclobacillus mengziensis</name>
    <dbReference type="NCBI Taxonomy" id="2931921"/>
    <lineage>
        <taxon>Bacteria</taxon>
        <taxon>Bacillati</taxon>
        <taxon>Bacillota</taxon>
        <taxon>Bacilli</taxon>
        <taxon>Bacillales</taxon>
        <taxon>Alicyclobacillaceae</taxon>
        <taxon>Alicyclobacillus</taxon>
    </lineage>
</organism>
<dbReference type="KEGG" id="afx:JZ786_02155"/>
<dbReference type="Proteomes" id="UP000663505">
    <property type="component" value="Chromosome"/>
</dbReference>
<reference evidence="2 3" key="1">
    <citation type="submission" date="2021-02" db="EMBL/GenBank/DDBJ databases">
        <title>Alicyclobacillus curvatus sp. nov. and Alicyclobacillus mengziensis sp. nov., two acidophilic bacteria isolated from acid mine drainage.</title>
        <authorList>
            <person name="Huang Y."/>
        </authorList>
    </citation>
    <scope>NUCLEOTIDE SEQUENCE [LARGE SCALE GENOMIC DNA]</scope>
    <source>
        <strain evidence="2 3">S30H14</strain>
    </source>
</reference>
<feature type="region of interest" description="Disordered" evidence="1">
    <location>
        <begin position="1"/>
        <end position="42"/>
    </location>
</feature>
<gene>
    <name evidence="2" type="ORF">JZ786_02155</name>
</gene>
<accession>A0A9X7Z6Z8</accession>
<sequence>MSMSNRDKSKDGKSELQRRMEQIQLDKQRKTAPAEAGTGSSEQLRRLRTVIDKVVKDFVEADSALILQWSGNNQYFVSLSHIHVLVISMTTTPSTLHVDLSTEDMFRQHYEWTADESEAVIKSAVADGLLEWYKRWF</sequence>
<feature type="compositionally biased region" description="Basic and acidic residues" evidence="1">
    <location>
        <begin position="1"/>
        <end position="29"/>
    </location>
</feature>
<dbReference type="RefSeq" id="WP_206657210.1">
    <property type="nucleotide sequence ID" value="NZ_CP071182.1"/>
</dbReference>
<dbReference type="EMBL" id="CP071182">
    <property type="protein sequence ID" value="QSO47867.1"/>
    <property type="molecule type" value="Genomic_DNA"/>
</dbReference>
<proteinExistence type="predicted"/>
<evidence type="ECO:0000256" key="1">
    <source>
        <dbReference type="SAM" id="MobiDB-lite"/>
    </source>
</evidence>
<evidence type="ECO:0000313" key="3">
    <source>
        <dbReference type="Proteomes" id="UP000663505"/>
    </source>
</evidence>